<accession>A0A9P6X833</accession>
<gene>
    <name evidence="1" type="ORF">G6F64_006753</name>
</gene>
<keyword evidence="2" id="KW-1185">Reference proteome</keyword>
<dbReference type="EMBL" id="JAANQT010000930">
    <property type="protein sequence ID" value="KAG1307519.1"/>
    <property type="molecule type" value="Genomic_DNA"/>
</dbReference>
<evidence type="ECO:0000313" key="2">
    <source>
        <dbReference type="Proteomes" id="UP000716291"/>
    </source>
</evidence>
<comment type="caution">
    <text evidence="1">The sequence shown here is derived from an EMBL/GenBank/DDBJ whole genome shotgun (WGS) entry which is preliminary data.</text>
</comment>
<name>A0A9P6X833_RHIOR</name>
<proteinExistence type="predicted"/>
<protein>
    <submittedName>
        <fullName evidence="1">Uncharacterized protein</fullName>
    </submittedName>
</protein>
<sequence length="163" mass="18099">MNFPPSTEHALVLSPSPNRINDDNSFDITIESMAEVIAAAVQLSASSGAPSSLSLGSASILQPFSKIEKNKRCKNNLFSIFSWKKNTAVKDTKAVSFNFNNVLGSKDTNSFQKLDDGKDELQYRGIQIKEVKATLKTLVISEHVRCPMPQVKLERPQFAYINY</sequence>
<organism evidence="1 2">
    <name type="scientific">Rhizopus oryzae</name>
    <name type="common">Mucormycosis agent</name>
    <name type="synonym">Rhizopus arrhizus var. delemar</name>
    <dbReference type="NCBI Taxonomy" id="64495"/>
    <lineage>
        <taxon>Eukaryota</taxon>
        <taxon>Fungi</taxon>
        <taxon>Fungi incertae sedis</taxon>
        <taxon>Mucoromycota</taxon>
        <taxon>Mucoromycotina</taxon>
        <taxon>Mucoromycetes</taxon>
        <taxon>Mucorales</taxon>
        <taxon>Mucorineae</taxon>
        <taxon>Rhizopodaceae</taxon>
        <taxon>Rhizopus</taxon>
    </lineage>
</organism>
<dbReference type="AlphaFoldDB" id="A0A9P6X833"/>
<evidence type="ECO:0000313" key="1">
    <source>
        <dbReference type="EMBL" id="KAG1307519.1"/>
    </source>
</evidence>
<dbReference type="Proteomes" id="UP000716291">
    <property type="component" value="Unassembled WGS sequence"/>
</dbReference>
<reference evidence="1" key="1">
    <citation type="journal article" date="2020" name="Microb. Genom.">
        <title>Genetic diversity of clinical and environmental Mucorales isolates obtained from an investigation of mucormycosis cases among solid organ transplant recipients.</title>
        <authorList>
            <person name="Nguyen M.H."/>
            <person name="Kaul D."/>
            <person name="Muto C."/>
            <person name="Cheng S.J."/>
            <person name="Richter R.A."/>
            <person name="Bruno V.M."/>
            <person name="Liu G."/>
            <person name="Beyhan S."/>
            <person name="Sundermann A.J."/>
            <person name="Mounaud S."/>
            <person name="Pasculle A.W."/>
            <person name="Nierman W.C."/>
            <person name="Driscoll E."/>
            <person name="Cumbie R."/>
            <person name="Clancy C.J."/>
            <person name="Dupont C.L."/>
        </authorList>
    </citation>
    <scope>NUCLEOTIDE SEQUENCE</scope>
    <source>
        <strain evidence="1">GL11</strain>
    </source>
</reference>